<dbReference type="EMBL" id="CP014339">
    <property type="protein sequence ID" value="AQX49247.1"/>
    <property type="molecule type" value="Genomic_DNA"/>
</dbReference>
<name>A0A494J4G1_9FLAO</name>
<dbReference type="InterPro" id="IPR024363">
    <property type="entry name" value="DUF3853"/>
</dbReference>
<evidence type="ECO:0000313" key="2">
    <source>
        <dbReference type="EMBL" id="OPB48983.1"/>
    </source>
</evidence>
<organism evidence="2">
    <name type="scientific">Elizabethkingia anophelis</name>
    <dbReference type="NCBI Taxonomy" id="1117645"/>
    <lineage>
        <taxon>Bacteria</taxon>
        <taxon>Pseudomonadati</taxon>
        <taxon>Bacteroidota</taxon>
        <taxon>Flavobacteriia</taxon>
        <taxon>Flavobacteriales</taxon>
        <taxon>Weeksellaceae</taxon>
        <taxon>Elizabethkingia</taxon>
    </lineage>
</organism>
<reference evidence="1 3" key="1">
    <citation type="submission" date="2016-02" db="EMBL/GenBank/DDBJ databases">
        <authorList>
            <person name="Nicholson A.C."/>
            <person name="Humrighouse B.W."/>
            <person name="Loparev V."/>
            <person name="Emery B."/>
            <person name="Graziano J."/>
            <person name="McQuiston J.R."/>
        </authorList>
    </citation>
    <scope>NUCLEOTIDE SEQUENCE [LARGE SCALE GENOMIC DNA]</scope>
    <source>
        <strain evidence="1 3">E6809</strain>
    </source>
</reference>
<dbReference type="RefSeq" id="WP_078720216.1">
    <property type="nucleotide sequence ID" value="NZ_CP014339.1"/>
</dbReference>
<accession>A0A494J4G1</accession>
<gene>
    <name evidence="1" type="ORF">AYC66_00465</name>
    <name evidence="2" type="ORF">BAY09_02795</name>
</gene>
<dbReference type="Pfam" id="PF12964">
    <property type="entry name" value="DUF3853"/>
    <property type="match status" value="1"/>
</dbReference>
<proteinExistence type="predicted"/>
<dbReference type="EMBL" id="MAHS01000010">
    <property type="protein sequence ID" value="OPB48983.1"/>
    <property type="molecule type" value="Genomic_DNA"/>
</dbReference>
<evidence type="ECO:0000313" key="3">
    <source>
        <dbReference type="Proteomes" id="UP000189738"/>
    </source>
</evidence>
<dbReference type="Proteomes" id="UP000189738">
    <property type="component" value="Chromosome"/>
</dbReference>
<dbReference type="AlphaFoldDB" id="A0A494J4G1"/>
<sequence>MENENLLEKPIWQMTGQEFLTLNEQTKNLPQNVQSAPTLENVLHKKYVYGIRGIANLFNCSIAKANRIKKKGIIDEAIIQEGRSIIVDVELALRLVKNSEQ</sequence>
<protein>
    <recommendedName>
        <fullName evidence="4">DUF3853 family protein</fullName>
    </recommendedName>
</protein>
<reference evidence="2" key="2">
    <citation type="submission" date="2016-06" db="EMBL/GenBank/DDBJ databases">
        <authorList>
            <person name="Nicholson A.C."/>
        </authorList>
    </citation>
    <scope>NUCLEOTIDE SEQUENCE [LARGE SCALE GENOMIC DNA]</scope>
    <source>
        <strain evidence="2">E6809</strain>
    </source>
</reference>
<evidence type="ECO:0008006" key="4">
    <source>
        <dbReference type="Google" id="ProtNLM"/>
    </source>
</evidence>
<evidence type="ECO:0000313" key="1">
    <source>
        <dbReference type="EMBL" id="AQX49247.1"/>
    </source>
</evidence>